<reference evidence="1" key="1">
    <citation type="journal article" date="2014" name="Front. Microbiol.">
        <title>High frequency of phylogenetically diverse reductive dehalogenase-homologous genes in deep subseafloor sedimentary metagenomes.</title>
        <authorList>
            <person name="Kawai M."/>
            <person name="Futagami T."/>
            <person name="Toyoda A."/>
            <person name="Takaki Y."/>
            <person name="Nishi S."/>
            <person name="Hori S."/>
            <person name="Arai W."/>
            <person name="Tsubouchi T."/>
            <person name="Morono Y."/>
            <person name="Uchiyama I."/>
            <person name="Ito T."/>
            <person name="Fujiyama A."/>
            <person name="Inagaki F."/>
            <person name="Takami H."/>
        </authorList>
    </citation>
    <scope>NUCLEOTIDE SEQUENCE</scope>
    <source>
        <strain evidence="1">Expedition CK06-06</strain>
    </source>
</reference>
<accession>X0TUP6</accession>
<proteinExistence type="predicted"/>
<dbReference type="EMBL" id="BARS01016057">
    <property type="protein sequence ID" value="GAF97313.1"/>
    <property type="molecule type" value="Genomic_DNA"/>
</dbReference>
<name>X0TUP6_9ZZZZ</name>
<protein>
    <submittedName>
        <fullName evidence="1">Uncharacterized protein</fullName>
    </submittedName>
</protein>
<organism evidence="1">
    <name type="scientific">marine sediment metagenome</name>
    <dbReference type="NCBI Taxonomy" id="412755"/>
    <lineage>
        <taxon>unclassified sequences</taxon>
        <taxon>metagenomes</taxon>
        <taxon>ecological metagenomes</taxon>
    </lineage>
</organism>
<gene>
    <name evidence="1" type="ORF">S01H1_26489</name>
</gene>
<feature type="non-terminal residue" evidence="1">
    <location>
        <position position="162"/>
    </location>
</feature>
<dbReference type="AlphaFoldDB" id="X0TUP6"/>
<comment type="caution">
    <text evidence="1">The sequence shown here is derived from an EMBL/GenBank/DDBJ whole genome shotgun (WGS) entry which is preliminary data.</text>
</comment>
<sequence length="162" mass="19098">MINKINTPSYTIDKKILKRFNQRQTVFGRKLYDEKSDFYKKGMYDNSSKVISSGKEGYSHLDFARMMGSWTVYDYFHDAFAWDKLTDANSVMEKPVLEKFPARDTEKMSKEIKKTANYYGAYQVGITHINDNWIYSKNMDDEHIEIPEEYKFAIVMTVKMDG</sequence>
<evidence type="ECO:0000313" key="1">
    <source>
        <dbReference type="EMBL" id="GAF97313.1"/>
    </source>
</evidence>